<evidence type="ECO:0008006" key="4">
    <source>
        <dbReference type="Google" id="ProtNLM"/>
    </source>
</evidence>
<evidence type="ECO:0000256" key="1">
    <source>
        <dbReference type="SAM" id="MobiDB-lite"/>
    </source>
</evidence>
<feature type="compositionally biased region" description="Polar residues" evidence="1">
    <location>
        <begin position="1"/>
        <end position="13"/>
    </location>
</feature>
<protein>
    <recommendedName>
        <fullName evidence="4">DUF4005 domain-containing protein</fullName>
    </recommendedName>
</protein>
<dbReference type="EMBL" id="QGKV02000297">
    <property type="protein sequence ID" value="KAF3607077.1"/>
    <property type="molecule type" value="Genomic_DNA"/>
</dbReference>
<evidence type="ECO:0000313" key="3">
    <source>
        <dbReference type="Proteomes" id="UP000266723"/>
    </source>
</evidence>
<accession>A0ABQ7EU02</accession>
<gene>
    <name evidence="2" type="ORF">DY000_02048967</name>
</gene>
<sequence>MLNASSLARSRYQNGERLHELSRGKSIRSHVASTVKGLFRSPSSSPYSKNCGIGSNMLVVDLLESRSHSTREYVKAEDEEHV</sequence>
<feature type="compositionally biased region" description="Basic and acidic residues" evidence="1">
    <location>
        <begin position="14"/>
        <end position="23"/>
    </location>
</feature>
<name>A0ABQ7EU02_BRACR</name>
<reference evidence="2 3" key="1">
    <citation type="journal article" date="2020" name="BMC Genomics">
        <title>Intraspecific diversification of the crop wild relative Brassica cretica Lam. using demographic model selection.</title>
        <authorList>
            <person name="Kioukis A."/>
            <person name="Michalopoulou V.A."/>
            <person name="Briers L."/>
            <person name="Pirintsos S."/>
            <person name="Studholme D.J."/>
            <person name="Pavlidis P."/>
            <person name="Sarris P.F."/>
        </authorList>
    </citation>
    <scope>NUCLEOTIDE SEQUENCE [LARGE SCALE GENOMIC DNA]</scope>
    <source>
        <strain evidence="3">cv. PFS-1207/04</strain>
    </source>
</reference>
<keyword evidence="3" id="KW-1185">Reference proteome</keyword>
<feature type="region of interest" description="Disordered" evidence="1">
    <location>
        <begin position="1"/>
        <end position="24"/>
    </location>
</feature>
<proteinExistence type="predicted"/>
<comment type="caution">
    <text evidence="2">The sequence shown here is derived from an EMBL/GenBank/DDBJ whole genome shotgun (WGS) entry which is preliminary data.</text>
</comment>
<dbReference type="Proteomes" id="UP000266723">
    <property type="component" value="Unassembled WGS sequence"/>
</dbReference>
<organism evidence="2 3">
    <name type="scientific">Brassica cretica</name>
    <name type="common">Mustard</name>
    <dbReference type="NCBI Taxonomy" id="69181"/>
    <lineage>
        <taxon>Eukaryota</taxon>
        <taxon>Viridiplantae</taxon>
        <taxon>Streptophyta</taxon>
        <taxon>Embryophyta</taxon>
        <taxon>Tracheophyta</taxon>
        <taxon>Spermatophyta</taxon>
        <taxon>Magnoliopsida</taxon>
        <taxon>eudicotyledons</taxon>
        <taxon>Gunneridae</taxon>
        <taxon>Pentapetalae</taxon>
        <taxon>rosids</taxon>
        <taxon>malvids</taxon>
        <taxon>Brassicales</taxon>
        <taxon>Brassicaceae</taxon>
        <taxon>Brassiceae</taxon>
        <taxon>Brassica</taxon>
    </lineage>
</organism>
<evidence type="ECO:0000313" key="2">
    <source>
        <dbReference type="EMBL" id="KAF3607077.1"/>
    </source>
</evidence>